<dbReference type="GO" id="GO:0031418">
    <property type="term" value="F:L-ascorbic acid binding"/>
    <property type="evidence" value="ECO:0007669"/>
    <property type="project" value="UniProtKB-KW"/>
</dbReference>
<evidence type="ECO:0000259" key="6">
    <source>
        <dbReference type="SMART" id="SM00702"/>
    </source>
</evidence>
<comment type="caution">
    <text evidence="7">The sequence shown here is derived from an EMBL/GenBank/DDBJ whole genome shotgun (WGS) entry which is preliminary data.</text>
</comment>
<dbReference type="PANTHER" id="PTHR12117">
    <property type="entry name" value="HISTONE ACETYLTRANSFERASE COMPLEX"/>
    <property type="match status" value="1"/>
</dbReference>
<keyword evidence="2" id="KW-0847">Vitamin C</keyword>
<dbReference type="GO" id="GO:0005506">
    <property type="term" value="F:iron ion binding"/>
    <property type="evidence" value="ECO:0007669"/>
    <property type="project" value="InterPro"/>
</dbReference>
<evidence type="ECO:0000313" key="8">
    <source>
        <dbReference type="Proteomes" id="UP000289152"/>
    </source>
</evidence>
<proteinExistence type="predicted"/>
<feature type="compositionally biased region" description="Acidic residues" evidence="5">
    <location>
        <begin position="592"/>
        <end position="602"/>
    </location>
</feature>
<accession>A0A4Q1BX03</accession>
<dbReference type="PANTHER" id="PTHR12117:SF0">
    <property type="entry name" value="PROLYL 3-HYDROXYLASE OGFOD1"/>
    <property type="match status" value="1"/>
</dbReference>
<dbReference type="VEuPathDB" id="FungiDB:TREMEDRAFT_42106"/>
<dbReference type="GO" id="GO:0006449">
    <property type="term" value="P:regulation of translational termination"/>
    <property type="evidence" value="ECO:0007669"/>
    <property type="project" value="TreeGrafter"/>
</dbReference>
<dbReference type="GO" id="GO:0005737">
    <property type="term" value="C:cytoplasm"/>
    <property type="evidence" value="ECO:0007669"/>
    <property type="project" value="TreeGrafter"/>
</dbReference>
<dbReference type="InParanoid" id="A0A4Q1BX03"/>
<dbReference type="InterPro" id="IPR019601">
    <property type="entry name" value="Oxoglutarate/Fe-dep_Oase_C"/>
</dbReference>
<dbReference type="InterPro" id="IPR006620">
    <property type="entry name" value="Pro_4_hyd_alph"/>
</dbReference>
<keyword evidence="4" id="KW-0560">Oxidoreductase</keyword>
<evidence type="ECO:0000313" key="7">
    <source>
        <dbReference type="EMBL" id="RXK42652.1"/>
    </source>
</evidence>
<dbReference type="Gene3D" id="2.60.120.620">
    <property type="entry name" value="q2cbj1_9rhob like domain"/>
    <property type="match status" value="1"/>
</dbReference>
<reference evidence="7 8" key="1">
    <citation type="submission" date="2016-06" db="EMBL/GenBank/DDBJ databases">
        <title>Evolution of pathogenesis and genome organization in the Tremellales.</title>
        <authorList>
            <person name="Cuomo C."/>
            <person name="Litvintseva A."/>
            <person name="Heitman J."/>
            <person name="Chen Y."/>
            <person name="Sun S."/>
            <person name="Springer D."/>
            <person name="Dromer F."/>
            <person name="Young S."/>
            <person name="Zeng Q."/>
            <person name="Chapman S."/>
            <person name="Gujja S."/>
            <person name="Saif S."/>
            <person name="Birren B."/>
        </authorList>
    </citation>
    <scope>NUCLEOTIDE SEQUENCE [LARGE SCALE GENOMIC DNA]</scope>
    <source>
        <strain evidence="7 8">ATCC 28783</strain>
    </source>
</reference>
<dbReference type="OrthoDB" id="430522at2759"/>
<dbReference type="GO" id="GO:0031543">
    <property type="term" value="F:peptidyl-proline dioxygenase activity"/>
    <property type="evidence" value="ECO:0007669"/>
    <property type="project" value="TreeGrafter"/>
</dbReference>
<dbReference type="Pfam" id="PF10637">
    <property type="entry name" value="Ofd1_CTDD"/>
    <property type="match status" value="2"/>
</dbReference>
<keyword evidence="3" id="KW-0223">Dioxygenase</keyword>
<feature type="compositionally biased region" description="Acidic residues" evidence="5">
    <location>
        <begin position="621"/>
        <end position="632"/>
    </location>
</feature>
<evidence type="ECO:0000256" key="5">
    <source>
        <dbReference type="SAM" id="MobiDB-lite"/>
    </source>
</evidence>
<organism evidence="7 8">
    <name type="scientific">Tremella mesenterica</name>
    <name type="common">Jelly fungus</name>
    <dbReference type="NCBI Taxonomy" id="5217"/>
    <lineage>
        <taxon>Eukaryota</taxon>
        <taxon>Fungi</taxon>
        <taxon>Dikarya</taxon>
        <taxon>Basidiomycota</taxon>
        <taxon>Agaricomycotina</taxon>
        <taxon>Tremellomycetes</taxon>
        <taxon>Tremellales</taxon>
        <taxon>Tremellaceae</taxon>
        <taxon>Tremella</taxon>
    </lineage>
</organism>
<dbReference type="Proteomes" id="UP000289152">
    <property type="component" value="Unassembled WGS sequence"/>
</dbReference>
<evidence type="ECO:0000256" key="1">
    <source>
        <dbReference type="ARBA" id="ARBA00001961"/>
    </source>
</evidence>
<name>A0A4Q1BX03_TREME</name>
<dbReference type="InterPro" id="IPR043044">
    <property type="entry name" value="TPA1/Ofd1_C"/>
</dbReference>
<dbReference type="AlphaFoldDB" id="A0A4Q1BX03"/>
<dbReference type="InterPro" id="IPR039558">
    <property type="entry name" value="TPA1/OFD1_N"/>
</dbReference>
<dbReference type="STRING" id="5217.A0A4Q1BX03"/>
<feature type="compositionally biased region" description="Basic and acidic residues" evidence="5">
    <location>
        <begin position="553"/>
        <end position="587"/>
    </location>
</feature>
<dbReference type="EMBL" id="SDIL01000001">
    <property type="protein sequence ID" value="RXK42652.1"/>
    <property type="molecule type" value="Genomic_DNA"/>
</dbReference>
<dbReference type="FunCoup" id="A0A4Q1BX03">
    <property type="interactions" value="334"/>
</dbReference>
<dbReference type="SMART" id="SM00702">
    <property type="entry name" value="P4Hc"/>
    <property type="match status" value="1"/>
</dbReference>
<keyword evidence="8" id="KW-1185">Reference proteome</keyword>
<sequence>MTVKVRSRSPSPFEQSNKRTRRESISIKGIISPSVEELREHRQNYLQATPYRHAVVGGLLSDGLLESFVEETRTYGVRGEDGSLPGWGWEQKETDIYKIRQTPDLSSLDPKHLPEETLRALPQSAALKNALYSHEFRNLVRQVTGCGPLSGSKTDLSVGLYTQGSHLLLHDDSISTRLISFILYLPNSPLDAPSSSDTSLIISADGRFLKGWNPAWGGALELYPVESGEEVGLPGVKRTTKIDVKWGQIVFFEVQPGRSYHSVEEVIVGDGRQRLGVSGWSVSLLEALYASLTVRFHRPVEGEEGYEVEDAAKKKQDLSSLAQITSAPTIPFTPYNDEPPLGLKPTHLTFLSDFLAPSYLNPQTLERLSQQFAAASEIVMHSVLLPELAEELKRETEAVDKADYPDRLIPPQDLGEGDGWKLQGPTSKHRYASLSSSSSRTPHLHRILFELIPSEAFRAWLSVVSSLAPVGYRAEGRRFRHGLDYTLANGEDKNGEARLDVCLGLTWWADVQPGSDEEDGLIEHGGWDCYLAAPDENEDPAVYQSSRAVKVNGHQEDNELGNKPDTQEPNETSKGESSQADRPKEESGDGQGDLEDGEDQEDANGAIELEIDPDQLSPSDFDSDSDADADDDGPLLTQAVCFNRLVLVLRDPGVMKFTKYLSASAPGSRWDVSGEWEVGVLEEDSEGEEGKEVVGKVEA</sequence>
<dbReference type="InterPro" id="IPR051842">
    <property type="entry name" value="uS12_prolyl_hydroxylase"/>
</dbReference>
<evidence type="ECO:0000256" key="3">
    <source>
        <dbReference type="ARBA" id="ARBA00022964"/>
    </source>
</evidence>
<feature type="domain" description="Prolyl 4-hydroxylase alpha subunit" evidence="6">
    <location>
        <begin position="51"/>
        <end position="282"/>
    </location>
</feature>
<dbReference type="Gene3D" id="3.60.130.20">
    <property type="entry name" value="Oxoglutarate/iron-dependent oxygenase, C-terminal degradation domain"/>
    <property type="match status" value="1"/>
</dbReference>
<evidence type="ECO:0000256" key="2">
    <source>
        <dbReference type="ARBA" id="ARBA00022896"/>
    </source>
</evidence>
<comment type="cofactor">
    <cofactor evidence="1">
        <name>L-ascorbate</name>
        <dbReference type="ChEBI" id="CHEBI:38290"/>
    </cofactor>
</comment>
<feature type="region of interest" description="Disordered" evidence="5">
    <location>
        <begin position="553"/>
        <end position="632"/>
    </location>
</feature>
<feature type="region of interest" description="Disordered" evidence="5">
    <location>
        <begin position="1"/>
        <end position="21"/>
    </location>
</feature>
<evidence type="ECO:0000256" key="4">
    <source>
        <dbReference type="ARBA" id="ARBA00023002"/>
    </source>
</evidence>
<protein>
    <submittedName>
        <fullName evidence="7">Nuclear protein</fullName>
    </submittedName>
</protein>
<gene>
    <name evidence="7" type="ORF">M231_00206</name>
</gene>
<dbReference type="Pfam" id="PF13661">
    <property type="entry name" value="2OG-FeII_Oxy_4"/>
    <property type="match status" value="1"/>
</dbReference>